<dbReference type="Gene3D" id="2.10.25.10">
    <property type="entry name" value="Laminin"/>
    <property type="match status" value="1"/>
</dbReference>
<dbReference type="SMART" id="SM00042">
    <property type="entry name" value="CUB"/>
    <property type="match status" value="2"/>
</dbReference>
<evidence type="ECO:0000256" key="4">
    <source>
        <dbReference type="ARBA" id="ARBA00022729"/>
    </source>
</evidence>
<dbReference type="InterPro" id="IPR033116">
    <property type="entry name" value="TRYPSIN_SER"/>
</dbReference>
<evidence type="ECO:0000256" key="11">
    <source>
        <dbReference type="PROSITE-ProRule" id="PRU00059"/>
    </source>
</evidence>
<evidence type="ECO:0000256" key="3">
    <source>
        <dbReference type="ARBA" id="ARBA00022670"/>
    </source>
</evidence>
<dbReference type="PRINTS" id="PR00722">
    <property type="entry name" value="CHYMOTRYPSIN"/>
</dbReference>
<dbReference type="FunFam" id="2.10.25.10:FF:000059">
    <property type="entry name" value="Mannan-binding lectin serine protease 1"/>
    <property type="match status" value="1"/>
</dbReference>
<dbReference type="InterPro" id="IPR000152">
    <property type="entry name" value="EGF-type_Asp/Asn_hydroxyl_site"/>
</dbReference>
<dbReference type="GO" id="GO:0006508">
    <property type="term" value="P:proteolysis"/>
    <property type="evidence" value="ECO:0007669"/>
    <property type="project" value="UniProtKB-KW"/>
</dbReference>
<dbReference type="InterPro" id="IPR035976">
    <property type="entry name" value="Sushi/SCR/CCP_sf"/>
</dbReference>
<reference evidence="16" key="1">
    <citation type="submission" date="2020-10" db="EMBL/GenBank/DDBJ databases">
        <title>Feather gene expression reveals the developmental basis of iridescence in African starlings.</title>
        <authorList>
            <person name="Rubenstein D.R."/>
        </authorList>
    </citation>
    <scope>NUCLEOTIDE SEQUENCE</scope>
    <source>
        <strain evidence="16">SS15</strain>
        <tissue evidence="16">Liver</tissue>
    </source>
</reference>
<dbReference type="SUPFAM" id="SSF57535">
    <property type="entry name" value="Complement control module/SCR domain"/>
    <property type="match status" value="2"/>
</dbReference>
<dbReference type="Gene3D" id="2.40.10.10">
    <property type="entry name" value="Trypsin-like serine proteases"/>
    <property type="match status" value="2"/>
</dbReference>
<dbReference type="CDD" id="cd00054">
    <property type="entry name" value="EGF_CA"/>
    <property type="match status" value="1"/>
</dbReference>
<dbReference type="PROSITE" id="PS00010">
    <property type="entry name" value="ASX_HYDROXYL"/>
    <property type="match status" value="1"/>
</dbReference>
<dbReference type="EMBL" id="JADDUC010000116">
    <property type="protein sequence ID" value="KAG0118273.1"/>
    <property type="molecule type" value="Genomic_DNA"/>
</dbReference>
<gene>
    <name evidence="17" type="ORF">IHE44_0005685</name>
    <name evidence="16" type="ORF">IHE44_001336</name>
</gene>
<evidence type="ECO:0000313" key="16">
    <source>
        <dbReference type="EMBL" id="KAG0118273.1"/>
    </source>
</evidence>
<dbReference type="PROSITE" id="PS00135">
    <property type="entry name" value="TRYPSIN_SER"/>
    <property type="match status" value="1"/>
</dbReference>
<dbReference type="GO" id="GO:0004252">
    <property type="term" value="F:serine-type endopeptidase activity"/>
    <property type="evidence" value="ECO:0007669"/>
    <property type="project" value="InterPro"/>
</dbReference>
<keyword evidence="4" id="KW-0732">Signal</keyword>
<evidence type="ECO:0000256" key="7">
    <source>
        <dbReference type="ARBA" id="ARBA00022825"/>
    </source>
</evidence>
<keyword evidence="10" id="KW-0379">Hydroxylation</keyword>
<proteinExistence type="predicted"/>
<dbReference type="SUPFAM" id="SSF57196">
    <property type="entry name" value="EGF/Laminin"/>
    <property type="match status" value="1"/>
</dbReference>
<evidence type="ECO:0000256" key="2">
    <source>
        <dbReference type="ARBA" id="ARBA00022659"/>
    </source>
</evidence>
<comment type="caution">
    <text evidence="16">The sequence shown here is derived from an EMBL/GenBank/DDBJ whole genome shotgun (WGS) entry which is preliminary data.</text>
</comment>
<keyword evidence="7" id="KW-0720">Serine protease</keyword>
<evidence type="ECO:0000256" key="5">
    <source>
        <dbReference type="ARBA" id="ARBA00022737"/>
    </source>
</evidence>
<reference evidence="17 18" key="2">
    <citation type="journal article" date="2021" name="J. Hered.">
        <title>Feather Gene Expression Elucidates the Developmental Basis of Plumage Iridescence in African Starlings.</title>
        <authorList>
            <person name="Rubenstein D.R."/>
            <person name="Corvelo A."/>
            <person name="MacManes M.D."/>
            <person name="Maia R."/>
            <person name="Narzisi G."/>
            <person name="Rousaki A."/>
            <person name="Vandenabeele P."/>
            <person name="Shawkey M.D."/>
            <person name="Solomon J."/>
        </authorList>
    </citation>
    <scope>NUCLEOTIDE SEQUENCE [LARGE SCALE GENOMIC DNA]</scope>
    <source>
        <strain evidence="17">SS15</strain>
    </source>
</reference>
<feature type="domain" description="CUB" evidence="13">
    <location>
        <begin position="412"/>
        <end position="527"/>
    </location>
</feature>
<evidence type="ECO:0000256" key="8">
    <source>
        <dbReference type="ARBA" id="ARBA00022837"/>
    </source>
</evidence>
<dbReference type="GO" id="GO:0005509">
    <property type="term" value="F:calcium ion binding"/>
    <property type="evidence" value="ECO:0007669"/>
    <property type="project" value="InterPro"/>
</dbReference>
<dbReference type="InterPro" id="IPR001881">
    <property type="entry name" value="EGF-like_Ca-bd_dom"/>
</dbReference>
<evidence type="ECO:0000313" key="18">
    <source>
        <dbReference type="Proteomes" id="UP000618051"/>
    </source>
</evidence>
<dbReference type="OrthoDB" id="9985152at2759"/>
<evidence type="ECO:0000259" key="14">
    <source>
        <dbReference type="PROSITE" id="PS50240"/>
    </source>
</evidence>
<dbReference type="SMART" id="SM00179">
    <property type="entry name" value="EGF_CA"/>
    <property type="match status" value="1"/>
</dbReference>
<evidence type="ECO:0008006" key="19">
    <source>
        <dbReference type="Google" id="ProtNLM"/>
    </source>
</evidence>
<dbReference type="PROSITE" id="PS50240">
    <property type="entry name" value="TRYPSIN_DOM"/>
    <property type="match status" value="1"/>
</dbReference>
<dbReference type="Pfam" id="PF00431">
    <property type="entry name" value="CUB"/>
    <property type="match status" value="2"/>
</dbReference>
<dbReference type="InterPro" id="IPR001254">
    <property type="entry name" value="Trypsin_dom"/>
</dbReference>
<protein>
    <recommendedName>
        <fullName evidence="19">Complement C1s subcomponent</fullName>
    </recommendedName>
</protein>
<reference evidence="17" key="3">
    <citation type="submission" date="2022-01" db="EMBL/GenBank/DDBJ databases">
        <authorList>
            <person name="Rubenstein D.R."/>
        </authorList>
    </citation>
    <scope>NUCLEOTIDE SEQUENCE</scope>
    <source>
        <strain evidence="17">SS15</strain>
        <tissue evidence="17">Liver</tissue>
    </source>
</reference>
<keyword evidence="2 12" id="KW-0768">Sushi</keyword>
<name>A0A835NLW3_9PASS</name>
<evidence type="ECO:0000256" key="6">
    <source>
        <dbReference type="ARBA" id="ARBA00022801"/>
    </source>
</evidence>
<keyword evidence="9 11" id="KW-1015">Disulfide bond</keyword>
<dbReference type="PROSITE" id="PS50923">
    <property type="entry name" value="SUSHI"/>
    <property type="match status" value="2"/>
</dbReference>
<feature type="domain" description="CUB" evidence="13">
    <location>
        <begin position="165"/>
        <end position="351"/>
    </location>
</feature>
<dbReference type="SUPFAM" id="SSF50494">
    <property type="entry name" value="Trypsin-like serine proteases"/>
    <property type="match status" value="1"/>
</dbReference>
<dbReference type="PANTHER" id="PTHR24255">
    <property type="entry name" value="COMPLEMENT COMPONENT 1, S SUBCOMPONENT-RELATED"/>
    <property type="match status" value="1"/>
</dbReference>
<dbReference type="InterPro" id="IPR000859">
    <property type="entry name" value="CUB_dom"/>
</dbReference>
<dbReference type="CDD" id="cd00190">
    <property type="entry name" value="Tryp_SPc"/>
    <property type="match status" value="1"/>
</dbReference>
<dbReference type="PROSITE" id="PS01180">
    <property type="entry name" value="CUB"/>
    <property type="match status" value="2"/>
</dbReference>
<dbReference type="InterPro" id="IPR001314">
    <property type="entry name" value="Peptidase_S1A"/>
</dbReference>
<dbReference type="GO" id="GO:0005615">
    <property type="term" value="C:extracellular space"/>
    <property type="evidence" value="ECO:0007669"/>
    <property type="project" value="TreeGrafter"/>
</dbReference>
<dbReference type="PANTHER" id="PTHR24255:SF18">
    <property type="entry name" value="COMPLEMENT C1S SUBCOMPONENT"/>
    <property type="match status" value="1"/>
</dbReference>
<keyword evidence="8" id="KW-0106">Calcium</keyword>
<dbReference type="AlphaFoldDB" id="A0A835NLW3"/>
<dbReference type="SMART" id="SM00032">
    <property type="entry name" value="CCP"/>
    <property type="match status" value="2"/>
</dbReference>
<dbReference type="InterPro" id="IPR043504">
    <property type="entry name" value="Peptidase_S1_PA_chymotrypsin"/>
</dbReference>
<dbReference type="FunFam" id="2.10.70.10:FF:000016">
    <property type="entry name" value="Mannan-binding lectin serine protease 1"/>
    <property type="match status" value="1"/>
</dbReference>
<evidence type="ECO:0000256" key="12">
    <source>
        <dbReference type="PROSITE-ProRule" id="PRU00302"/>
    </source>
</evidence>
<dbReference type="Pfam" id="PF00084">
    <property type="entry name" value="Sushi"/>
    <property type="match status" value="2"/>
</dbReference>
<evidence type="ECO:0000256" key="1">
    <source>
        <dbReference type="ARBA" id="ARBA00022536"/>
    </source>
</evidence>
<keyword evidence="5" id="KW-0677">Repeat</keyword>
<dbReference type="FunFam" id="2.40.10.10:FF:000059">
    <property type="entry name" value="Complement C1s subcomponent"/>
    <property type="match status" value="1"/>
</dbReference>
<dbReference type="Gene3D" id="2.10.70.10">
    <property type="entry name" value="Complement Module, domain 1"/>
    <property type="match status" value="2"/>
</dbReference>
<keyword evidence="1" id="KW-0245">EGF-like domain</keyword>
<keyword evidence="3" id="KW-0645">Protease</keyword>
<dbReference type="Pfam" id="PF14670">
    <property type="entry name" value="FXa_inhibition"/>
    <property type="match status" value="1"/>
</dbReference>
<evidence type="ECO:0000259" key="13">
    <source>
        <dbReference type="PROSITE" id="PS01180"/>
    </source>
</evidence>
<feature type="domain" description="Peptidase S1" evidence="14">
    <location>
        <begin position="678"/>
        <end position="917"/>
    </location>
</feature>
<dbReference type="Gene3D" id="2.60.120.290">
    <property type="entry name" value="Spermadhesin, CUB domain"/>
    <property type="match status" value="2"/>
</dbReference>
<evidence type="ECO:0000256" key="10">
    <source>
        <dbReference type="ARBA" id="ARBA00023278"/>
    </source>
</evidence>
<dbReference type="Proteomes" id="UP000618051">
    <property type="component" value="Unassembled WGS sequence"/>
</dbReference>
<dbReference type="InterPro" id="IPR018097">
    <property type="entry name" value="EGF_Ca-bd_CS"/>
</dbReference>
<keyword evidence="18" id="KW-1185">Reference proteome</keyword>
<accession>A0A835NLW3</accession>
<feature type="domain" description="Sushi" evidence="15">
    <location>
        <begin position="594"/>
        <end position="663"/>
    </location>
</feature>
<dbReference type="SMART" id="SM00020">
    <property type="entry name" value="Tryp_SPc"/>
    <property type="match status" value="1"/>
</dbReference>
<dbReference type="InterPro" id="IPR000436">
    <property type="entry name" value="Sushi_SCR_CCP_dom"/>
</dbReference>
<dbReference type="CDD" id="cd00041">
    <property type="entry name" value="CUB"/>
    <property type="match status" value="2"/>
</dbReference>
<dbReference type="EMBL" id="JADDUC020000002">
    <property type="protein sequence ID" value="KAI1242168.1"/>
    <property type="molecule type" value="Genomic_DNA"/>
</dbReference>
<organism evidence="16">
    <name type="scientific">Lamprotornis superbus</name>
    <dbReference type="NCBI Taxonomy" id="245042"/>
    <lineage>
        <taxon>Eukaryota</taxon>
        <taxon>Metazoa</taxon>
        <taxon>Chordata</taxon>
        <taxon>Craniata</taxon>
        <taxon>Vertebrata</taxon>
        <taxon>Euteleostomi</taxon>
        <taxon>Archelosauria</taxon>
        <taxon>Archosauria</taxon>
        <taxon>Dinosauria</taxon>
        <taxon>Saurischia</taxon>
        <taxon>Theropoda</taxon>
        <taxon>Coelurosauria</taxon>
        <taxon>Aves</taxon>
        <taxon>Neognathae</taxon>
        <taxon>Neoaves</taxon>
        <taxon>Telluraves</taxon>
        <taxon>Australaves</taxon>
        <taxon>Passeriformes</taxon>
        <taxon>Sturnidae</taxon>
        <taxon>Lamprotornis</taxon>
    </lineage>
</organism>
<evidence type="ECO:0000259" key="15">
    <source>
        <dbReference type="PROSITE" id="PS50923"/>
    </source>
</evidence>
<keyword evidence="6" id="KW-0378">Hydrolase</keyword>
<evidence type="ECO:0000256" key="9">
    <source>
        <dbReference type="ARBA" id="ARBA00023157"/>
    </source>
</evidence>
<dbReference type="SUPFAM" id="SSF49854">
    <property type="entry name" value="Spermadhesin, CUB domain"/>
    <property type="match status" value="2"/>
</dbReference>
<dbReference type="InterPro" id="IPR035914">
    <property type="entry name" value="Sperma_CUB_dom_sf"/>
</dbReference>
<dbReference type="CDD" id="cd00033">
    <property type="entry name" value="CCP"/>
    <property type="match status" value="2"/>
</dbReference>
<feature type="disulfide bond" evidence="11">
    <location>
        <begin position="412"/>
        <end position="439"/>
    </location>
</feature>
<dbReference type="InterPro" id="IPR009003">
    <property type="entry name" value="Peptidase_S1_PA"/>
</dbReference>
<sequence>MFFELSLYPDYDEVGYDSSGDALDSSLFYILWMLFPTLKREGNEEETGGSQKLYSPPFSPKSSDFPKIQPDWCAPHGNFSQEDCATLSGNSPSCRELSNQQLTLEGRLGSRIPQIEGAAILRIRAPSPKTQLWVRLEEGAHRKKKERKKSERKREEKQTSLIFFCLPVWADAASMYGEILSPNYPQGYPNYVNKTWQIQVPLGYGIHLYFTHLDLEPSQDCEYDFVKVLSMSSSEKKTRRQVIAQNSEAVHKAQSWERNYTQPSCSELQEVQMTGYISTSSHEINSNLLCNDILSGGYVEGVLCGQKKHRVPGSRIVEEFHVPYNTLTVTFQSDFSNEERFTGFAAYYIAVGKGRLLIWLIHLFTLSDLDECMDFVDEPCSHYCNNYIGGYFCSCPPDYFLYEDNKTCGVNCSGNVFTEPTGEIASPNYPNQYPENSRCDYRVALSPGYFVVLTIHSRDFDVEPADSNGTCHDSLTIVSGKQNFGPYCGSKFPGPSEIKTRSNILDIIFQTDHSTQHKGWKIRYYGDPVTCPMNVISNSVLDPKKDRYILKDIVKVTCVEGYEIVRQRDSITSFLSSCQENGEWSNSHLSCVPVNCGDPPSVDNAQASYISEVREPLYTAAVRYQCEAPYYTLENKGHEIYQCSASGEWINEEMGTKLPKCVPVCGVPSNPIRDTGRIFGGTRAEKGNFPWQVYFNDPRASGVLISDRWVMTAAHVLEGYDKPTMYAGVINVRRESLKWEAEKLIPEASFIHPGWKEEPTETRIDFDNDIALLKLRDPVKMGPNISPICLPGKSPEYELQEGTLGYIAGWGRREKGRLPADLWKAQIPVVNMDKCRSVKPDYSDDSVVYIFTDNMICAGGGKDSCQGDSGGAYAIQDPLNATRYYVAGLISWGPKCGTFGLYTKVVRYLDWIAETMSKHEDEEA</sequence>
<comment type="caution">
    <text evidence="12">Lacks conserved residue(s) required for the propagation of feature annotation.</text>
</comment>
<dbReference type="Pfam" id="PF00089">
    <property type="entry name" value="Trypsin"/>
    <property type="match status" value="1"/>
</dbReference>
<dbReference type="FunFam" id="2.60.120.290:FF:000006">
    <property type="entry name" value="Mannan-binding lectin serine protease 1"/>
    <property type="match status" value="1"/>
</dbReference>
<feature type="domain" description="Sushi" evidence="15">
    <location>
        <begin position="529"/>
        <end position="593"/>
    </location>
</feature>
<dbReference type="PROSITE" id="PS01187">
    <property type="entry name" value="EGF_CA"/>
    <property type="match status" value="1"/>
</dbReference>
<evidence type="ECO:0000313" key="17">
    <source>
        <dbReference type="EMBL" id="KAI1242168.1"/>
    </source>
</evidence>